<dbReference type="OrthoDB" id="9764377at2"/>
<dbReference type="InterPro" id="IPR024607">
    <property type="entry name" value="Sulfatase_CS"/>
</dbReference>
<dbReference type="Gene3D" id="3.30.1120.10">
    <property type="match status" value="1"/>
</dbReference>
<dbReference type="PANTHER" id="PTHR43751">
    <property type="entry name" value="SULFATASE"/>
    <property type="match status" value="1"/>
</dbReference>
<dbReference type="Pfam" id="PF00884">
    <property type="entry name" value="Sulfatase"/>
    <property type="match status" value="1"/>
</dbReference>
<keyword evidence="5" id="KW-1185">Reference proteome</keyword>
<dbReference type="InterPro" id="IPR000917">
    <property type="entry name" value="Sulfatase_N"/>
</dbReference>
<dbReference type="InterPro" id="IPR052701">
    <property type="entry name" value="GAG_Ulvan_Degrading_Sulfatases"/>
</dbReference>
<evidence type="ECO:0000256" key="1">
    <source>
        <dbReference type="ARBA" id="ARBA00008779"/>
    </source>
</evidence>
<accession>A0A4S8HYV3</accession>
<reference evidence="4 5" key="1">
    <citation type="submission" date="2019-04" db="EMBL/GenBank/DDBJ databases">
        <title>Niastella caeni sp. nov., isolated from activated sludge.</title>
        <authorList>
            <person name="Sheng M."/>
        </authorList>
    </citation>
    <scope>NUCLEOTIDE SEQUENCE [LARGE SCALE GENOMIC DNA]</scope>
    <source>
        <strain evidence="4 5">HX-2-15</strain>
    </source>
</reference>
<organism evidence="4 5">
    <name type="scientific">Niastella caeni</name>
    <dbReference type="NCBI Taxonomy" id="2569763"/>
    <lineage>
        <taxon>Bacteria</taxon>
        <taxon>Pseudomonadati</taxon>
        <taxon>Bacteroidota</taxon>
        <taxon>Chitinophagia</taxon>
        <taxon>Chitinophagales</taxon>
        <taxon>Chitinophagaceae</taxon>
        <taxon>Niastella</taxon>
    </lineage>
</organism>
<dbReference type="SUPFAM" id="SSF53649">
    <property type="entry name" value="Alkaline phosphatase-like"/>
    <property type="match status" value="1"/>
</dbReference>
<evidence type="ECO:0000256" key="2">
    <source>
        <dbReference type="ARBA" id="ARBA00022801"/>
    </source>
</evidence>
<gene>
    <name evidence="4" type="ORF">FAM09_01730</name>
</gene>
<evidence type="ECO:0000313" key="5">
    <source>
        <dbReference type="Proteomes" id="UP000306918"/>
    </source>
</evidence>
<dbReference type="PROSITE" id="PS00523">
    <property type="entry name" value="SULFATASE_1"/>
    <property type="match status" value="1"/>
</dbReference>
<dbReference type="CDD" id="cd16145">
    <property type="entry name" value="ARS_like"/>
    <property type="match status" value="1"/>
</dbReference>
<comment type="similarity">
    <text evidence="1">Belongs to the sulfatase family.</text>
</comment>
<sequence>MQISKPFIAVALICTFNLLQPGHSLGQQAKAVRPNIIFILADDLGYGDLGCYGQQLIQTPNLDAMAKQGMRFTQFYAGTSVCAPSRSSLLTGQHTGHTPIRGNKGVEPEGQWPIPDSAITIAEVLKKGGYTTGDFGKWGLGPVASSGDPVKQGFDVFYGYNCQSKAHNYYPDHLWENDTRIDFAANTPGRPTDYAAELIQQKALKFIEQQKTNPFFLYLSYTLPHAALQVPNDSLFEKYKKLFNEQPVPVEPWNGKGYAPQAYPRAAYAAMVSRLDAYVGQVLQKLKEYGIDKNTLVIFSSDNGPHKEGGNDPSYFNSNGSLRGIKRDLYEGGIREPMIAWWPGKVKAGSTSDYIGAFWDFLPTFAELAQQPQPNNIDGISIVPVLFSQKKAPEHPWLYWEFHEQGGKQAVRMGKWKGIRLNAASDPNGPIELYDLQKDVSEKNNVADKNTYIVLSILRIMQQQHRESPDFPLFAKPSGALNNKFSE</sequence>
<feature type="domain" description="Sulfatase N-terminal" evidence="3">
    <location>
        <begin position="34"/>
        <end position="369"/>
    </location>
</feature>
<evidence type="ECO:0000313" key="4">
    <source>
        <dbReference type="EMBL" id="THU40860.1"/>
    </source>
</evidence>
<dbReference type="EMBL" id="STFF01000001">
    <property type="protein sequence ID" value="THU40860.1"/>
    <property type="molecule type" value="Genomic_DNA"/>
</dbReference>
<name>A0A4S8HYV3_9BACT</name>
<dbReference type="Gene3D" id="3.40.720.10">
    <property type="entry name" value="Alkaline Phosphatase, subunit A"/>
    <property type="match status" value="1"/>
</dbReference>
<dbReference type="RefSeq" id="WP_136575352.1">
    <property type="nucleotide sequence ID" value="NZ_STFF01000001.1"/>
</dbReference>
<evidence type="ECO:0000259" key="3">
    <source>
        <dbReference type="Pfam" id="PF00884"/>
    </source>
</evidence>
<comment type="caution">
    <text evidence="4">The sequence shown here is derived from an EMBL/GenBank/DDBJ whole genome shotgun (WGS) entry which is preliminary data.</text>
</comment>
<dbReference type="Proteomes" id="UP000306918">
    <property type="component" value="Unassembled WGS sequence"/>
</dbReference>
<dbReference type="AlphaFoldDB" id="A0A4S8HYV3"/>
<keyword evidence="2" id="KW-0378">Hydrolase</keyword>
<dbReference type="GO" id="GO:0016787">
    <property type="term" value="F:hydrolase activity"/>
    <property type="evidence" value="ECO:0007669"/>
    <property type="project" value="UniProtKB-KW"/>
</dbReference>
<dbReference type="InterPro" id="IPR017850">
    <property type="entry name" value="Alkaline_phosphatase_core_sf"/>
</dbReference>
<proteinExistence type="inferred from homology"/>
<protein>
    <submittedName>
        <fullName evidence="4">Arylsulfatase</fullName>
    </submittedName>
</protein>
<dbReference type="PANTHER" id="PTHR43751:SF3">
    <property type="entry name" value="SULFATASE N-TERMINAL DOMAIN-CONTAINING PROTEIN"/>
    <property type="match status" value="1"/>
</dbReference>